<evidence type="ECO:0000313" key="4">
    <source>
        <dbReference type="EMBL" id="VUD71667.1"/>
    </source>
</evidence>
<dbReference type="InterPro" id="IPR024628">
    <property type="entry name" value="Sulfotransferase_Stf0_dom"/>
</dbReference>
<keyword evidence="5" id="KW-1185">Reference proteome</keyword>
<dbReference type="GO" id="GO:0016740">
    <property type="term" value="F:transferase activity"/>
    <property type="evidence" value="ECO:0007669"/>
    <property type="project" value="UniProtKB-KW"/>
</dbReference>
<sequence>MRLIARLLSRGTQPASQPTTERDAPATRGYAVCGAPRSGSNYFCEVLSSTGVLGHPREYFNGAVRRQRDDPTYPDDPQAQIGRILTMGATPNGVYALKLFPGLFDTVAPHLKLTEALPNLTFVRLRRDDVLGQAISWVRSIQSRQFRSTEAAQGEIRYDAETIRLYVGQVCQRNARWDMFFARTGIAPLTITYEDLASDPQQAVGRVADALGISPRPRIASERVHLRVQRDNESRAWRERFIAECGDRNYIDSADLLARTL</sequence>
<dbReference type="InterPro" id="IPR015124">
    <property type="entry name" value="Stf0"/>
</dbReference>
<organism evidence="4 5">
    <name type="scientific">Methylobacterium symbioticum</name>
    <dbReference type="NCBI Taxonomy" id="2584084"/>
    <lineage>
        <taxon>Bacteria</taxon>
        <taxon>Pseudomonadati</taxon>
        <taxon>Pseudomonadota</taxon>
        <taxon>Alphaproteobacteria</taxon>
        <taxon>Hyphomicrobiales</taxon>
        <taxon>Methylobacteriaceae</taxon>
        <taxon>Methylobacterium</taxon>
    </lineage>
</organism>
<feature type="compositionally biased region" description="Polar residues" evidence="2">
    <location>
        <begin position="10"/>
        <end position="19"/>
    </location>
</feature>
<dbReference type="Gene3D" id="3.40.50.300">
    <property type="entry name" value="P-loop containing nucleotide triphosphate hydrolases"/>
    <property type="match status" value="1"/>
</dbReference>
<evidence type="ECO:0000256" key="2">
    <source>
        <dbReference type="SAM" id="MobiDB-lite"/>
    </source>
</evidence>
<dbReference type="Proteomes" id="UP000410984">
    <property type="component" value="Unassembled WGS sequence"/>
</dbReference>
<dbReference type="PIRSF" id="PIRSF021497">
    <property type="entry name" value="Sulphotransferase_Stf0"/>
    <property type="match status" value="1"/>
</dbReference>
<feature type="region of interest" description="Disordered" evidence="2">
    <location>
        <begin position="8"/>
        <end position="27"/>
    </location>
</feature>
<evidence type="ECO:0000259" key="3">
    <source>
        <dbReference type="Pfam" id="PF09037"/>
    </source>
</evidence>
<dbReference type="SUPFAM" id="SSF52540">
    <property type="entry name" value="P-loop containing nucleoside triphosphate hydrolases"/>
    <property type="match status" value="1"/>
</dbReference>
<evidence type="ECO:0000313" key="5">
    <source>
        <dbReference type="Proteomes" id="UP000410984"/>
    </source>
</evidence>
<protein>
    <submittedName>
        <fullName evidence="4">Trehalose 2-sulfotransferase</fullName>
        <ecNumber evidence="4">2.8.2.37</ecNumber>
    </submittedName>
</protein>
<dbReference type="EC" id="2.8.2.37" evidence="4"/>
<feature type="active site" description="Proton acceptor" evidence="1">
    <location>
        <position position="58"/>
    </location>
</feature>
<gene>
    <name evidence="4" type="primary">stf0_2</name>
    <name evidence="4" type="ORF">MET9862_02252</name>
</gene>
<dbReference type="RefSeq" id="WP_142583048.1">
    <property type="nucleotide sequence ID" value="NZ_CABFPH010000026.1"/>
</dbReference>
<name>A0A509EBP4_9HYPH</name>
<dbReference type="EMBL" id="CABFPH010000026">
    <property type="protein sequence ID" value="VUD71667.1"/>
    <property type="molecule type" value="Genomic_DNA"/>
</dbReference>
<dbReference type="AlphaFoldDB" id="A0A509EBP4"/>
<proteinExistence type="predicted"/>
<keyword evidence="4" id="KW-0808">Transferase</keyword>
<dbReference type="InterPro" id="IPR027417">
    <property type="entry name" value="P-loop_NTPase"/>
</dbReference>
<accession>A0A509EBP4</accession>
<reference evidence="4 5" key="1">
    <citation type="submission" date="2019-06" db="EMBL/GenBank/DDBJ databases">
        <authorList>
            <person name="Rodrigo-Torres L."/>
            <person name="Arahal R. D."/>
            <person name="Lucena T."/>
        </authorList>
    </citation>
    <scope>NUCLEOTIDE SEQUENCE [LARGE SCALE GENOMIC DNA]</scope>
    <source>
        <strain evidence="4 5">SB0023/3</strain>
    </source>
</reference>
<dbReference type="Pfam" id="PF09037">
    <property type="entry name" value="Sulphotransf"/>
    <property type="match status" value="1"/>
</dbReference>
<feature type="domain" description="Sulphotransferase Stf0" evidence="3">
    <location>
        <begin position="30"/>
        <end position="243"/>
    </location>
</feature>
<evidence type="ECO:0000256" key="1">
    <source>
        <dbReference type="PIRSR" id="PIRSR021497-1"/>
    </source>
</evidence>
<dbReference type="OrthoDB" id="5562925at2"/>